<dbReference type="RefSeq" id="WP_138721903.1">
    <property type="nucleotide sequence ID" value="NZ_SSHJ02000001.1"/>
</dbReference>
<dbReference type="Pfam" id="PF00535">
    <property type="entry name" value="Glycos_transf_2"/>
    <property type="match status" value="1"/>
</dbReference>
<accession>A0ABW9J685</accession>
<gene>
    <name evidence="2" type="ORF">E6A44_004265</name>
</gene>
<dbReference type="Gene3D" id="3.90.550.10">
    <property type="entry name" value="Spore Coat Polysaccharide Biosynthesis Protein SpsA, Chain A"/>
    <property type="match status" value="1"/>
</dbReference>
<evidence type="ECO:0000313" key="2">
    <source>
        <dbReference type="EMBL" id="MFN0254772.1"/>
    </source>
</evidence>
<sequence length="247" mass="28363">MRVTIITVVYNAEQFLRDCIESVLVQDYPDLEYILIDGSSTDDSLKIAKEYDSSISILISEPDSGMYDALNKGITLATGEVIGILNADDMFVDSVVISSVVREFKAKEIEAVYGDLNYIDRSDVKKVRRKWRSSSAKPIDVALGWMPAHPALFIRKHLFKKFGGYELSYGSAADYELMVRYFYTYRINTVHLPMLMVNMRSGGMSNKSAKQRYNAFCWDYKALKHHKVPFPMFALLLKKLRKIKQFF</sequence>
<dbReference type="InterPro" id="IPR001173">
    <property type="entry name" value="Glyco_trans_2-like"/>
</dbReference>
<evidence type="ECO:0000259" key="1">
    <source>
        <dbReference type="Pfam" id="PF00535"/>
    </source>
</evidence>
<evidence type="ECO:0000313" key="3">
    <source>
        <dbReference type="Proteomes" id="UP001517247"/>
    </source>
</evidence>
<dbReference type="CDD" id="cd06433">
    <property type="entry name" value="GT_2_WfgS_like"/>
    <property type="match status" value="1"/>
</dbReference>
<dbReference type="PANTHER" id="PTHR22916">
    <property type="entry name" value="GLYCOSYLTRANSFERASE"/>
    <property type="match status" value="1"/>
</dbReference>
<dbReference type="EC" id="2.4.-.-" evidence="2"/>
<keyword evidence="2" id="KW-0808">Transferase</keyword>
<dbReference type="SUPFAM" id="SSF53448">
    <property type="entry name" value="Nucleotide-diphospho-sugar transferases"/>
    <property type="match status" value="1"/>
</dbReference>
<organism evidence="2 3">
    <name type="scientific">Pedobacter ureilyticus</name>
    <dbReference type="NCBI Taxonomy" id="1393051"/>
    <lineage>
        <taxon>Bacteria</taxon>
        <taxon>Pseudomonadati</taxon>
        <taxon>Bacteroidota</taxon>
        <taxon>Sphingobacteriia</taxon>
        <taxon>Sphingobacteriales</taxon>
        <taxon>Sphingobacteriaceae</taxon>
        <taxon>Pedobacter</taxon>
    </lineage>
</organism>
<reference evidence="2 3" key="1">
    <citation type="submission" date="2024-12" db="EMBL/GenBank/DDBJ databases">
        <authorList>
            <person name="Hu S."/>
        </authorList>
    </citation>
    <scope>NUCLEOTIDE SEQUENCE [LARGE SCALE GENOMIC DNA]</scope>
    <source>
        <strain evidence="2 3">THG-T11</strain>
    </source>
</reference>
<protein>
    <submittedName>
        <fullName evidence="2">Glycosyltransferase family 2 protein</fullName>
        <ecNumber evidence="2">2.4.-.-</ecNumber>
    </submittedName>
</protein>
<dbReference type="Proteomes" id="UP001517247">
    <property type="component" value="Unassembled WGS sequence"/>
</dbReference>
<dbReference type="PANTHER" id="PTHR22916:SF3">
    <property type="entry name" value="UDP-GLCNAC:BETAGAL BETA-1,3-N-ACETYLGLUCOSAMINYLTRANSFERASE-LIKE PROTEIN 1"/>
    <property type="match status" value="1"/>
</dbReference>
<keyword evidence="2" id="KW-0328">Glycosyltransferase</keyword>
<feature type="domain" description="Glycosyltransferase 2-like" evidence="1">
    <location>
        <begin position="4"/>
        <end position="131"/>
    </location>
</feature>
<proteinExistence type="predicted"/>
<dbReference type="EMBL" id="SSHJ02000001">
    <property type="protein sequence ID" value="MFN0254772.1"/>
    <property type="molecule type" value="Genomic_DNA"/>
</dbReference>
<keyword evidence="3" id="KW-1185">Reference proteome</keyword>
<dbReference type="GO" id="GO:0016757">
    <property type="term" value="F:glycosyltransferase activity"/>
    <property type="evidence" value="ECO:0007669"/>
    <property type="project" value="UniProtKB-KW"/>
</dbReference>
<dbReference type="InterPro" id="IPR029044">
    <property type="entry name" value="Nucleotide-diphossugar_trans"/>
</dbReference>
<name>A0ABW9J685_9SPHI</name>
<comment type="caution">
    <text evidence="2">The sequence shown here is derived from an EMBL/GenBank/DDBJ whole genome shotgun (WGS) entry which is preliminary data.</text>
</comment>